<dbReference type="InterPro" id="IPR032675">
    <property type="entry name" value="LRR_dom_sf"/>
</dbReference>
<evidence type="ECO:0000256" key="3">
    <source>
        <dbReference type="ARBA" id="ARBA00022692"/>
    </source>
</evidence>
<feature type="signal peptide" evidence="10">
    <location>
        <begin position="1"/>
        <end position="17"/>
    </location>
</feature>
<evidence type="ECO:0000256" key="2">
    <source>
        <dbReference type="ARBA" id="ARBA00022614"/>
    </source>
</evidence>
<name>A0AAD8GWR0_9APIA</name>
<dbReference type="PANTHER" id="PTHR48061:SF2">
    <property type="entry name" value="RECEPTOR LIKE PROTEIN 30-LIKE"/>
    <property type="match status" value="1"/>
</dbReference>
<organism evidence="12 13">
    <name type="scientific">Heracleum sosnowskyi</name>
    <dbReference type="NCBI Taxonomy" id="360622"/>
    <lineage>
        <taxon>Eukaryota</taxon>
        <taxon>Viridiplantae</taxon>
        <taxon>Streptophyta</taxon>
        <taxon>Embryophyta</taxon>
        <taxon>Tracheophyta</taxon>
        <taxon>Spermatophyta</taxon>
        <taxon>Magnoliopsida</taxon>
        <taxon>eudicotyledons</taxon>
        <taxon>Gunneridae</taxon>
        <taxon>Pentapetalae</taxon>
        <taxon>asterids</taxon>
        <taxon>campanulids</taxon>
        <taxon>Apiales</taxon>
        <taxon>Apiaceae</taxon>
        <taxon>Apioideae</taxon>
        <taxon>apioid superclade</taxon>
        <taxon>Tordylieae</taxon>
        <taxon>Tordyliinae</taxon>
        <taxon>Heracleum</taxon>
    </lineage>
</organism>
<dbReference type="Gene3D" id="3.80.10.10">
    <property type="entry name" value="Ribonuclease Inhibitor"/>
    <property type="match status" value="3"/>
</dbReference>
<evidence type="ECO:0000256" key="10">
    <source>
        <dbReference type="SAM" id="SignalP"/>
    </source>
</evidence>
<keyword evidence="2" id="KW-0433">Leucine-rich repeat</keyword>
<keyword evidence="9" id="KW-0325">Glycoprotein</keyword>
<feature type="chain" id="PRO_5042266804" evidence="10">
    <location>
        <begin position="18"/>
        <end position="334"/>
    </location>
</feature>
<evidence type="ECO:0000256" key="5">
    <source>
        <dbReference type="ARBA" id="ARBA00022737"/>
    </source>
</evidence>
<dbReference type="GO" id="GO:0016020">
    <property type="term" value="C:membrane"/>
    <property type="evidence" value="ECO:0007669"/>
    <property type="project" value="UniProtKB-SubCell"/>
</dbReference>
<comment type="caution">
    <text evidence="12">The sequence shown here is derived from an EMBL/GenBank/DDBJ whole genome shotgun (WGS) entry which is preliminary data.</text>
</comment>
<dbReference type="EMBL" id="JAUIZM010000011">
    <property type="protein sequence ID" value="KAK1356106.1"/>
    <property type="molecule type" value="Genomic_DNA"/>
</dbReference>
<dbReference type="SUPFAM" id="SSF52058">
    <property type="entry name" value="L domain-like"/>
    <property type="match status" value="1"/>
</dbReference>
<reference evidence="12" key="1">
    <citation type="submission" date="2023-02" db="EMBL/GenBank/DDBJ databases">
        <title>Genome of toxic invasive species Heracleum sosnowskyi carries increased number of genes despite the absence of recent whole-genome duplications.</title>
        <authorList>
            <person name="Schelkunov M."/>
            <person name="Shtratnikova V."/>
            <person name="Makarenko M."/>
            <person name="Klepikova A."/>
            <person name="Omelchenko D."/>
            <person name="Novikova G."/>
            <person name="Obukhova E."/>
            <person name="Bogdanov V."/>
            <person name="Penin A."/>
            <person name="Logacheva M."/>
        </authorList>
    </citation>
    <scope>NUCLEOTIDE SEQUENCE</scope>
    <source>
        <strain evidence="12">Hsosn_3</strain>
        <tissue evidence="12">Leaf</tissue>
    </source>
</reference>
<evidence type="ECO:0000256" key="1">
    <source>
        <dbReference type="ARBA" id="ARBA00004479"/>
    </source>
</evidence>
<feature type="domain" description="Leucine-rich repeat-containing N-terminal plant-type" evidence="11">
    <location>
        <begin position="23"/>
        <end position="62"/>
    </location>
</feature>
<gene>
    <name evidence="12" type="ORF">POM88_049362</name>
</gene>
<dbReference type="Proteomes" id="UP001237642">
    <property type="component" value="Unassembled WGS sequence"/>
</dbReference>
<dbReference type="AlphaFoldDB" id="A0AAD8GWR0"/>
<evidence type="ECO:0000313" key="13">
    <source>
        <dbReference type="Proteomes" id="UP001237642"/>
    </source>
</evidence>
<evidence type="ECO:0000313" key="12">
    <source>
        <dbReference type="EMBL" id="KAK1356106.1"/>
    </source>
</evidence>
<evidence type="ECO:0000256" key="9">
    <source>
        <dbReference type="ARBA" id="ARBA00023180"/>
    </source>
</evidence>
<dbReference type="InterPro" id="IPR046956">
    <property type="entry name" value="RLP23-like"/>
</dbReference>
<proteinExistence type="predicted"/>
<evidence type="ECO:0000256" key="4">
    <source>
        <dbReference type="ARBA" id="ARBA00022729"/>
    </source>
</evidence>
<evidence type="ECO:0000256" key="8">
    <source>
        <dbReference type="ARBA" id="ARBA00023170"/>
    </source>
</evidence>
<comment type="subcellular location">
    <subcellularLocation>
        <location evidence="1">Membrane</location>
        <topology evidence="1">Single-pass type I membrane protein</topology>
    </subcellularLocation>
</comment>
<dbReference type="Pfam" id="PF00560">
    <property type="entry name" value="LRR_1"/>
    <property type="match status" value="3"/>
</dbReference>
<keyword evidence="4 10" id="KW-0732">Signal</keyword>
<keyword evidence="7" id="KW-0472">Membrane</keyword>
<dbReference type="InterPro" id="IPR001611">
    <property type="entry name" value="Leu-rich_rpt"/>
</dbReference>
<evidence type="ECO:0000259" key="11">
    <source>
        <dbReference type="Pfam" id="PF08263"/>
    </source>
</evidence>
<evidence type="ECO:0000256" key="7">
    <source>
        <dbReference type="ARBA" id="ARBA00023136"/>
    </source>
</evidence>
<keyword evidence="13" id="KW-1185">Reference proteome</keyword>
<dbReference type="Pfam" id="PF08263">
    <property type="entry name" value="LRRNT_2"/>
    <property type="match status" value="1"/>
</dbReference>
<dbReference type="PANTHER" id="PTHR48061">
    <property type="entry name" value="LEUCINE-RICH REPEAT RECEPTOR PROTEIN KINASE EMS1-LIKE-RELATED"/>
    <property type="match status" value="1"/>
</dbReference>
<dbReference type="InterPro" id="IPR013210">
    <property type="entry name" value="LRR_N_plant-typ"/>
</dbReference>
<keyword evidence="6" id="KW-1133">Transmembrane helix</keyword>
<dbReference type="FunFam" id="3.80.10.10:FF:000413">
    <property type="entry name" value="Inactive leucine-rich repeat receptor-like protein kinase"/>
    <property type="match status" value="1"/>
</dbReference>
<evidence type="ECO:0000256" key="6">
    <source>
        <dbReference type="ARBA" id="ARBA00022989"/>
    </source>
</evidence>
<sequence>MTSFLFITAILLAAASAVTCCPASDRDALLAFKASLHEPYLGIFNSWTGNDCCHKWYGISCDSTNGRVADINLRGESEDPLFQKAHRTGYMSGTISPAICKLTWLSSIIIADWKGITGPIPDCVSYLPYLRMLDLIGYIPRSISGLTSLMHLDLRNNQFSGPLPRDIGKLRMMSRALLSRNRISGPIPNTISYIYRLSDLDLSLNQISGAIPPSLGKMGVLATLNLDGNKLSGTIPTTLINSGVSILNLSKNALEGNIPDVFGPRSYFTAMDLSYNQLKGPIPKSISAASYIGHLDLSHNHLCGQIPVGSPFDHLEASSFANNDCLCGKPLRSC</sequence>
<keyword evidence="3" id="KW-0812">Transmembrane</keyword>
<reference evidence="12" key="2">
    <citation type="submission" date="2023-05" db="EMBL/GenBank/DDBJ databases">
        <authorList>
            <person name="Schelkunov M.I."/>
        </authorList>
    </citation>
    <scope>NUCLEOTIDE SEQUENCE</scope>
    <source>
        <strain evidence="12">Hsosn_3</strain>
        <tissue evidence="12">Leaf</tissue>
    </source>
</reference>
<accession>A0AAD8GWR0</accession>
<keyword evidence="5" id="KW-0677">Repeat</keyword>
<keyword evidence="8" id="KW-0675">Receptor</keyword>
<protein>
    <submittedName>
        <fullName evidence="12">DNA damage-repair/toleration protein DRT100</fullName>
    </submittedName>
</protein>